<feature type="region of interest" description="Disordered" evidence="1">
    <location>
        <begin position="741"/>
        <end position="762"/>
    </location>
</feature>
<dbReference type="EMBL" id="WIGO01000050">
    <property type="protein sequence ID" value="KAF6834232.1"/>
    <property type="molecule type" value="Genomic_DNA"/>
</dbReference>
<comment type="caution">
    <text evidence="2">The sequence shown here is derived from an EMBL/GenBank/DDBJ whole genome shotgun (WGS) entry which is preliminary data.</text>
</comment>
<evidence type="ECO:0000313" key="3">
    <source>
        <dbReference type="Proteomes" id="UP000654918"/>
    </source>
</evidence>
<reference evidence="2" key="1">
    <citation type="journal article" date="2020" name="Phytopathology">
        <title>Genome Sequence Resources of Colletotrichum truncatum, C. plurivorum, C. musicola, and C. sojae: Four Species Pathogenic to Soybean (Glycine max).</title>
        <authorList>
            <person name="Rogerio F."/>
            <person name="Boufleur T.R."/>
            <person name="Ciampi-Guillardi M."/>
            <person name="Sukno S.A."/>
            <person name="Thon M.R."/>
            <person name="Massola Junior N.S."/>
            <person name="Baroncelli R."/>
        </authorList>
    </citation>
    <scope>NUCLEOTIDE SEQUENCE</scope>
    <source>
        <strain evidence="2">LFN00145</strain>
    </source>
</reference>
<proteinExistence type="predicted"/>
<evidence type="ECO:0000313" key="2">
    <source>
        <dbReference type="EMBL" id="KAF6834232.1"/>
    </source>
</evidence>
<name>A0A8H6KMG3_9PEZI</name>
<evidence type="ECO:0000256" key="1">
    <source>
        <dbReference type="SAM" id="MobiDB-lite"/>
    </source>
</evidence>
<dbReference type="Proteomes" id="UP000654918">
    <property type="component" value="Unassembled WGS sequence"/>
</dbReference>
<organism evidence="2 3">
    <name type="scientific">Colletotrichum plurivorum</name>
    <dbReference type="NCBI Taxonomy" id="2175906"/>
    <lineage>
        <taxon>Eukaryota</taxon>
        <taxon>Fungi</taxon>
        <taxon>Dikarya</taxon>
        <taxon>Ascomycota</taxon>
        <taxon>Pezizomycotina</taxon>
        <taxon>Sordariomycetes</taxon>
        <taxon>Hypocreomycetidae</taxon>
        <taxon>Glomerellales</taxon>
        <taxon>Glomerellaceae</taxon>
        <taxon>Colletotrichum</taxon>
        <taxon>Colletotrichum orchidearum species complex</taxon>
    </lineage>
</organism>
<accession>A0A8H6KMG3</accession>
<sequence length="1270" mass="142733">MTRITPTQIAENLRQTESASKRSSAITDFGKALRRADRFRPTWNALGGAPGIARLLAEFSVQDVRWACRVLGRTASSENVRDERRAEITKLVRLIYDDDNPLDERPLRRFYQDIVPACGLDVVEEWEARGVEWNHFQLKGLSFGHRERRERKFLQAVFAPDNEKEVRFKDEKAAFGGNVPLCEEILLDLLARDAGKARIPPDFMDEFAMRLLKRLLRKRYDGDGSRDRILGHVVDCVWKHKEVLADQLYLWQGSLIQYIIQRWNKEDFSEAMEQHLVRLLEIYPSRKRKIDLMAIYNIVIIPRKMNPEARYRLLRLAVRHLQGFGIDIEDGSEAAIAELRKLTARHGPWPAKQDLWPAELFLKIDGAKSWGLFEKLVKAYPAGDFVSFVISSGSILRQTRAPDDGRHGDIEVIRLVLVRRSGDEAAITSCLGRARLVVEERRQKAQQSRDPQVRAFWAKSAMSLSVAARDLELVRETVLWARRFGKDSLTTRDLYAADTMDTKEIKSLLGAIPWINSPGVTLASVKKDVELANLILLDLIESAIAVSREPGFDQWRCHSLLGLPKRVTVQRSTEESMKTLGKIVDSCMPEDAGLDISNALWKPTLDNLLEIDALLGKPEASALRHSSPVTEVYAANALMNFLHKSPAVTADLAGFLMERMAFHFGPKKLGALMRHVVQVAAQVAKSDQPELACPLIRDLVLNGDENSSWHRQIINVRFLKSLPATSAREFMQTMADGVRDRMREQNSRPARTNEAEADNEAPRPPVIKVTTIKMMAQLLEDNQFLDGRSSCDILVTLLAEARHIDARIAIINSLLGTLKTAQCPEALRDRILNALEEYVLPSIGWLSERRPLSEDDWVAAADEGAKLPEVGSESPILDLLLSEGKESKLDSVSKARIAKIISGGLAQSIFANRRWLTLFLAKNNFALDMQDRLPVGPVSSKALVSFFKNWTEYMPAALFEVLRDTALASIHPSPEVVRVTEAVKANPDLLDSDAGKHWLRQYNGLYYQSGFLDAAPILVRPTKEMGLKAEGAGGVTVRMVQEFLILGAKEFVLGGQDGRLEGFVRGAFRPRFERAEQWRSWRSNCVPVVKEIIAWIESLRRDDGEGLTSTEGAERRPILPNTLHLRVSILPIPHSSPKQPASAEDVGVFISELSDLVDRLATRKSPYHADFALLKTVLLEARCKADFALFAVRLSRLVNLQEPGLADYLRLELASDLLAGSDEPAKDVVPEARDAVSEWTKCEDEGLRAIGVVVERKMEGKGKDHWFVRD</sequence>
<protein>
    <submittedName>
        <fullName evidence="2">Uncharacterized protein</fullName>
    </submittedName>
</protein>
<dbReference type="AlphaFoldDB" id="A0A8H6KMG3"/>
<gene>
    <name evidence="2" type="ORF">CPLU01_05043</name>
</gene>
<keyword evidence="3" id="KW-1185">Reference proteome</keyword>
<feature type="compositionally biased region" description="Basic and acidic residues" evidence="1">
    <location>
        <begin position="741"/>
        <end position="754"/>
    </location>
</feature>